<evidence type="ECO:0000259" key="3">
    <source>
        <dbReference type="Pfam" id="PF13976"/>
    </source>
</evidence>
<protein>
    <submittedName>
        <fullName evidence="5">Uncharacterized protein</fullName>
    </submittedName>
</protein>
<organism evidence="5 6">
    <name type="scientific">Vitis vinifera</name>
    <name type="common">Grape</name>
    <dbReference type="NCBI Taxonomy" id="29760"/>
    <lineage>
        <taxon>Eukaryota</taxon>
        <taxon>Viridiplantae</taxon>
        <taxon>Streptophyta</taxon>
        <taxon>Embryophyta</taxon>
        <taxon>Tracheophyta</taxon>
        <taxon>Spermatophyta</taxon>
        <taxon>Magnoliopsida</taxon>
        <taxon>eudicotyledons</taxon>
        <taxon>Gunneridae</taxon>
        <taxon>Pentapetalae</taxon>
        <taxon>rosids</taxon>
        <taxon>Vitales</taxon>
        <taxon>Vitaceae</taxon>
        <taxon>Viteae</taxon>
        <taxon>Vitis</taxon>
    </lineage>
</organism>
<dbReference type="EMBL" id="QGNW01000312">
    <property type="protein sequence ID" value="RVW77511.1"/>
    <property type="molecule type" value="Genomic_DNA"/>
</dbReference>
<feature type="transmembrane region" description="Helical" evidence="2">
    <location>
        <begin position="390"/>
        <end position="410"/>
    </location>
</feature>
<evidence type="ECO:0000313" key="5">
    <source>
        <dbReference type="EMBL" id="RVW77511.1"/>
    </source>
</evidence>
<comment type="caution">
    <text evidence="5">The sequence shown here is derived from an EMBL/GenBank/DDBJ whole genome shotgun (WGS) entry which is preliminary data.</text>
</comment>
<sequence>MATLTGVGVSANPGAKAGAMSTTTWNTRDTGGDATNSPGLGGGPMIGATANGVRLAAYFGDVGVGHHPPVVVRSHLETHRTHGVEEVEVGKMRGGDEFGRPTAINHLRQALILISQPSNALTSIRLVPPVWISHNFKATTLGMTKKTIRNRGFEPWIFRSCLGYQHFVINYNNRDQQKKDSKKTSTATVAEIKTEVNVAEKASALVAATDHGGKFLNTFTPVINSAWIIDSGATDHMTFDSRQVSPLRPSSQKIVSTANGNTTPVIGEGSLTLNDTLNLDSVLVVPSLDYNLLSVSQITTTLSCIVIFWLEFCVIKDIQTRQTIGCGIKREKLYYLDLQSKDSNKLQQALMANGSEGEKKKSEIWLWHRRLGHASFGYLKNCFLVCLQRVIFLVSVVIFVNWLKAIVLRFR</sequence>
<evidence type="ECO:0000256" key="2">
    <source>
        <dbReference type="SAM" id="Phobius"/>
    </source>
</evidence>
<feature type="domain" description="GAG-pre-integrase" evidence="3">
    <location>
        <begin position="332"/>
        <end position="382"/>
    </location>
</feature>
<evidence type="ECO:0000259" key="4">
    <source>
        <dbReference type="Pfam" id="PF22936"/>
    </source>
</evidence>
<reference evidence="5 6" key="1">
    <citation type="journal article" date="2018" name="PLoS Genet.">
        <title>Population sequencing reveals clonal diversity and ancestral inbreeding in the grapevine cultivar Chardonnay.</title>
        <authorList>
            <person name="Roach M.J."/>
            <person name="Johnson D.L."/>
            <person name="Bohlmann J."/>
            <person name="van Vuuren H.J."/>
            <person name="Jones S.J."/>
            <person name="Pretorius I.S."/>
            <person name="Schmidt S.A."/>
            <person name="Borneman A.R."/>
        </authorList>
    </citation>
    <scope>NUCLEOTIDE SEQUENCE [LARGE SCALE GENOMIC DNA]</scope>
    <source>
        <strain evidence="6">cv. Chardonnay</strain>
        <tissue evidence="5">Leaf</tissue>
    </source>
</reference>
<proteinExistence type="predicted"/>
<keyword evidence="2" id="KW-0472">Membrane</keyword>
<feature type="compositionally biased region" description="Polar residues" evidence="1">
    <location>
        <begin position="20"/>
        <end position="38"/>
    </location>
</feature>
<evidence type="ECO:0000256" key="1">
    <source>
        <dbReference type="SAM" id="MobiDB-lite"/>
    </source>
</evidence>
<dbReference type="InterPro" id="IPR025724">
    <property type="entry name" value="GAG-pre-integrase_dom"/>
</dbReference>
<dbReference type="Proteomes" id="UP000288805">
    <property type="component" value="Unassembled WGS sequence"/>
</dbReference>
<keyword evidence="2" id="KW-1133">Transmembrane helix</keyword>
<feature type="region of interest" description="Disordered" evidence="1">
    <location>
        <begin position="1"/>
        <end position="43"/>
    </location>
</feature>
<dbReference type="Pfam" id="PF13976">
    <property type="entry name" value="gag_pre-integrs"/>
    <property type="match status" value="1"/>
</dbReference>
<dbReference type="InterPro" id="IPR054722">
    <property type="entry name" value="PolX-like_BBD"/>
</dbReference>
<dbReference type="Pfam" id="PF22936">
    <property type="entry name" value="Pol_BBD"/>
    <property type="match status" value="1"/>
</dbReference>
<evidence type="ECO:0000313" key="6">
    <source>
        <dbReference type="Proteomes" id="UP000288805"/>
    </source>
</evidence>
<gene>
    <name evidence="5" type="ORF">CK203_053466</name>
</gene>
<keyword evidence="2" id="KW-0812">Transmembrane</keyword>
<feature type="domain" description="Retrovirus-related Pol polyprotein from transposon TNT 1-94-like beta-barrel" evidence="4">
    <location>
        <begin position="227"/>
        <end position="299"/>
    </location>
</feature>
<dbReference type="AlphaFoldDB" id="A0A438GZX9"/>
<accession>A0A438GZX9</accession>
<name>A0A438GZX9_VITVI</name>